<comment type="caution">
    <text evidence="1">The sequence shown here is derived from an EMBL/GenBank/DDBJ whole genome shotgun (WGS) entry which is preliminary data.</text>
</comment>
<dbReference type="RefSeq" id="WP_311691979.1">
    <property type="nucleotide sequence ID" value="NZ_JAVRHL010000003.1"/>
</dbReference>
<evidence type="ECO:0000313" key="2">
    <source>
        <dbReference type="Proteomes" id="UP001265259"/>
    </source>
</evidence>
<reference evidence="1 2" key="1">
    <citation type="submission" date="2023-09" db="EMBL/GenBank/DDBJ databases">
        <authorList>
            <person name="Rey-Velasco X."/>
        </authorList>
    </citation>
    <scope>NUCLEOTIDE SEQUENCE [LARGE SCALE GENOMIC DNA]</scope>
    <source>
        <strain evidence="1 2">F158</strain>
    </source>
</reference>
<accession>A0ABU3DIC6</accession>
<proteinExistence type="predicted"/>
<dbReference type="EMBL" id="JAVRHL010000003">
    <property type="protein sequence ID" value="MDT0683436.1"/>
    <property type="molecule type" value="Genomic_DNA"/>
</dbReference>
<protein>
    <submittedName>
        <fullName evidence="1">Uncharacterized protein</fullName>
    </submittedName>
</protein>
<dbReference type="Proteomes" id="UP001265259">
    <property type="component" value="Unassembled WGS sequence"/>
</dbReference>
<evidence type="ECO:0000313" key="1">
    <source>
        <dbReference type="EMBL" id="MDT0683436.1"/>
    </source>
</evidence>
<name>A0ABU3DIC6_9RHOB</name>
<gene>
    <name evidence="1" type="ORF">RM543_12125</name>
</gene>
<keyword evidence="2" id="KW-1185">Reference proteome</keyword>
<sequence length="57" mass="6151">MTMLTTSIPAGALDPNVSDGWTVDRTRHTARKAQNAFLARHGGLGPRTLYRLVSALS</sequence>
<organism evidence="1 2">
    <name type="scientific">Tropicimonas omnivorans</name>
    <dbReference type="NCBI Taxonomy" id="3075590"/>
    <lineage>
        <taxon>Bacteria</taxon>
        <taxon>Pseudomonadati</taxon>
        <taxon>Pseudomonadota</taxon>
        <taxon>Alphaproteobacteria</taxon>
        <taxon>Rhodobacterales</taxon>
        <taxon>Roseobacteraceae</taxon>
        <taxon>Tropicimonas</taxon>
    </lineage>
</organism>